<dbReference type="Gene3D" id="4.10.520.10">
    <property type="entry name" value="IHF-like DNA-binding proteins"/>
    <property type="match status" value="1"/>
</dbReference>
<organism evidence="3 4">
    <name type="scientific">Pararobbsia silviterrae</name>
    <dbReference type="NCBI Taxonomy" id="1792498"/>
    <lineage>
        <taxon>Bacteria</taxon>
        <taxon>Pseudomonadati</taxon>
        <taxon>Pseudomonadota</taxon>
        <taxon>Betaproteobacteria</taxon>
        <taxon>Burkholderiales</taxon>
        <taxon>Burkholderiaceae</taxon>
        <taxon>Pararobbsia</taxon>
    </lineage>
</organism>
<dbReference type="EMBL" id="RBZU01000019">
    <property type="protein sequence ID" value="RKP44717.1"/>
    <property type="molecule type" value="Genomic_DNA"/>
</dbReference>
<dbReference type="InterPro" id="IPR010992">
    <property type="entry name" value="IHF-like_DNA-bd_dom_sf"/>
</dbReference>
<reference evidence="3 4" key="1">
    <citation type="submission" date="2018-10" db="EMBL/GenBank/DDBJ databases">
        <title>Robbsia sp. DHC34, isolated from soil.</title>
        <authorList>
            <person name="Gao Z.-H."/>
            <person name="Qiu L.-H."/>
        </authorList>
    </citation>
    <scope>NUCLEOTIDE SEQUENCE [LARGE SCALE GENOMIC DNA]</scope>
    <source>
        <strain evidence="3 4">DHC34</strain>
    </source>
</reference>
<evidence type="ECO:0000313" key="3">
    <source>
        <dbReference type="EMBL" id="RKP44717.1"/>
    </source>
</evidence>
<evidence type="ECO:0000256" key="1">
    <source>
        <dbReference type="ARBA" id="ARBA00010529"/>
    </source>
</evidence>
<dbReference type="GO" id="GO:0030527">
    <property type="term" value="F:structural constituent of chromatin"/>
    <property type="evidence" value="ECO:0007669"/>
    <property type="project" value="InterPro"/>
</dbReference>
<accession>A0A494X1X4</accession>
<comment type="caution">
    <text evidence="3">The sequence shown here is derived from an EMBL/GenBank/DDBJ whole genome shotgun (WGS) entry which is preliminary data.</text>
</comment>
<dbReference type="GO" id="GO:0003677">
    <property type="term" value="F:DNA binding"/>
    <property type="evidence" value="ECO:0007669"/>
    <property type="project" value="UniProtKB-KW"/>
</dbReference>
<proteinExistence type="inferred from homology"/>
<dbReference type="Pfam" id="PF00216">
    <property type="entry name" value="Bac_DNA_binding"/>
    <property type="match status" value="1"/>
</dbReference>
<dbReference type="Proteomes" id="UP000270342">
    <property type="component" value="Unassembled WGS sequence"/>
</dbReference>
<keyword evidence="2" id="KW-0238">DNA-binding</keyword>
<evidence type="ECO:0000256" key="2">
    <source>
        <dbReference type="ARBA" id="ARBA00023125"/>
    </source>
</evidence>
<comment type="similarity">
    <text evidence="1">Belongs to the bacterial histone-like protein family.</text>
</comment>
<keyword evidence="4" id="KW-1185">Reference proteome</keyword>
<dbReference type="AlphaFoldDB" id="A0A494X1X4"/>
<dbReference type="SUPFAM" id="SSF47729">
    <property type="entry name" value="IHF-like DNA-binding proteins"/>
    <property type="match status" value="1"/>
</dbReference>
<gene>
    <name evidence="3" type="ORF">D7S86_27200</name>
</gene>
<name>A0A494X1X4_9BURK</name>
<dbReference type="InterPro" id="IPR000119">
    <property type="entry name" value="Hist_DNA-bd"/>
</dbReference>
<sequence length="136" mass="14999">MGIESFLRSVQQWPERISRSVVTRDSVLSGLVFVLTERMEVRKKEFVAAVAAASSLTAAQVSRALKALEEVSANHIKDFGSVQVPGLVTIKRMPVEERVRQKPSTRESFVAPASVLVKAKPVPRFSKRIKAENVPA</sequence>
<evidence type="ECO:0008006" key="5">
    <source>
        <dbReference type="Google" id="ProtNLM"/>
    </source>
</evidence>
<evidence type="ECO:0000313" key="4">
    <source>
        <dbReference type="Proteomes" id="UP000270342"/>
    </source>
</evidence>
<protein>
    <recommendedName>
        <fullName evidence="5">DNA-binding protein</fullName>
    </recommendedName>
</protein>